<dbReference type="InterPro" id="IPR007235">
    <property type="entry name" value="Glyco_trans_28_C"/>
</dbReference>
<dbReference type="PANTHER" id="PTHR21015:SF22">
    <property type="entry name" value="GLYCOSYLTRANSFERASE"/>
    <property type="match status" value="1"/>
</dbReference>
<dbReference type="GO" id="GO:0016758">
    <property type="term" value="F:hexosyltransferase activity"/>
    <property type="evidence" value="ECO:0007669"/>
    <property type="project" value="InterPro"/>
</dbReference>
<dbReference type="AlphaFoldDB" id="A0A5C5XUH5"/>
<evidence type="ECO:0000259" key="3">
    <source>
        <dbReference type="PROSITE" id="PS51186"/>
    </source>
</evidence>
<dbReference type="SUPFAM" id="SSF53756">
    <property type="entry name" value="UDP-Glycosyltransferase/glycogen phosphorylase"/>
    <property type="match status" value="1"/>
</dbReference>
<evidence type="ECO:0000256" key="2">
    <source>
        <dbReference type="PIRSR" id="PIRSR620023-2"/>
    </source>
</evidence>
<dbReference type="InterPro" id="IPR020023">
    <property type="entry name" value="PseG"/>
</dbReference>
<feature type="active site" description="Proton acceptor" evidence="1">
    <location>
        <position position="23"/>
    </location>
</feature>
<dbReference type="EMBL" id="SJPK01000006">
    <property type="protein sequence ID" value="TWT66209.1"/>
    <property type="molecule type" value="Genomic_DNA"/>
</dbReference>
<name>A0A5C5XUH5_9BACT</name>
<accession>A0A5C5XUH5</accession>
<dbReference type="Gene3D" id="3.40.630.30">
    <property type="match status" value="1"/>
</dbReference>
<dbReference type="GO" id="GO:0016747">
    <property type="term" value="F:acyltransferase activity, transferring groups other than amino-acyl groups"/>
    <property type="evidence" value="ECO:0007669"/>
    <property type="project" value="InterPro"/>
</dbReference>
<dbReference type="SUPFAM" id="SSF55729">
    <property type="entry name" value="Acyl-CoA N-acyltransferases (Nat)"/>
    <property type="match status" value="1"/>
</dbReference>
<dbReference type="InterPro" id="IPR016181">
    <property type="entry name" value="Acyl_CoA_acyltransferase"/>
</dbReference>
<dbReference type="NCBIfam" id="TIGR03590">
    <property type="entry name" value="PseG"/>
    <property type="match status" value="1"/>
</dbReference>
<dbReference type="PANTHER" id="PTHR21015">
    <property type="entry name" value="UDP-N-ACETYLGLUCOSAMINE--N-ACETYLMURAMYL-(PENTAPEPTIDE) PYROPHOSPHORYL-UNDECAPRENOL N-ACETYLGLUCOSAMINE TRANSFERASE 1"/>
    <property type="match status" value="1"/>
</dbReference>
<gene>
    <name evidence="4" type="ORF">CA85_30730</name>
</gene>
<proteinExistence type="predicted"/>
<sequence length="496" mass="55300">MPNAPTPSLLIRADASVHAGTGHVMRMLALAQAWQRRGGQVHLLSHTLPHQLAQRVAAEAVVLHHLDAAAIVSGATDQRSTIDLAHHVGATWVVADGYGFTSEFQTAIRRASLRLTMVTDFDYCREWSADRIVNQNPHASREPYRCDVGDCQRLFGTRYVLLRREFVTAREATEGQGLLDRPRRLLVTLGGSDAENVTGEILEVLARLDTEPIDVRVLVGMANPHHKALQQHADLSPHKVEILSGVDDMPAQYQWADGVLTAGGSSCWEWMYFGLPAAVIVIAENQQPIYDELVEHQVAIGLGHPQQVDIASLQEFVQSLTTEAGDLNRFRNWVDGYGADRIASAMGSGVWLRRATATDCRLYFDWANDPTVRNNSLQSSMIAWEEHCEWFCEQIARDDRRLFLSIRGEQPVGQVRMSLTPDREWQLGFSVAAEARGSGLGGEILRLGIAAMRNEGEHDFVATVKQANVASAKCFERLGWKRTQLDQTYQYRSEEQ</sequence>
<comment type="caution">
    <text evidence="4">The sequence shown here is derived from an EMBL/GenBank/DDBJ whole genome shotgun (WGS) entry which is preliminary data.</text>
</comment>
<evidence type="ECO:0000256" key="1">
    <source>
        <dbReference type="PIRSR" id="PIRSR620023-1"/>
    </source>
</evidence>
<feature type="domain" description="N-acetyltransferase" evidence="3">
    <location>
        <begin position="350"/>
        <end position="496"/>
    </location>
</feature>
<dbReference type="Pfam" id="PF13302">
    <property type="entry name" value="Acetyltransf_3"/>
    <property type="match status" value="1"/>
</dbReference>
<feature type="binding site" evidence="2">
    <location>
        <position position="163"/>
    </location>
    <ligand>
        <name>substrate</name>
    </ligand>
</feature>
<keyword evidence="4" id="KW-0808">Transferase</keyword>
<evidence type="ECO:0000313" key="4">
    <source>
        <dbReference type="EMBL" id="TWT66209.1"/>
    </source>
</evidence>
<dbReference type="RefSeq" id="WP_186774947.1">
    <property type="nucleotide sequence ID" value="NZ_SJPK01000006.1"/>
</dbReference>
<dbReference type="Gene3D" id="3.40.50.2000">
    <property type="entry name" value="Glycogen Phosphorylase B"/>
    <property type="match status" value="1"/>
</dbReference>
<keyword evidence="4" id="KW-0328">Glycosyltransferase</keyword>
<feature type="binding site" evidence="2">
    <location>
        <position position="269"/>
    </location>
    <ligand>
        <name>substrate</name>
    </ligand>
</feature>
<dbReference type="Pfam" id="PF04101">
    <property type="entry name" value="Glyco_tran_28_C"/>
    <property type="match status" value="1"/>
</dbReference>
<keyword evidence="5" id="KW-1185">Reference proteome</keyword>
<dbReference type="Proteomes" id="UP000318053">
    <property type="component" value="Unassembled WGS sequence"/>
</dbReference>
<dbReference type="PROSITE" id="PS51186">
    <property type="entry name" value="GNAT"/>
    <property type="match status" value="1"/>
</dbReference>
<reference evidence="4 5" key="1">
    <citation type="submission" date="2019-02" db="EMBL/GenBank/DDBJ databases">
        <title>Deep-cultivation of Planctomycetes and their phenomic and genomic characterization uncovers novel biology.</title>
        <authorList>
            <person name="Wiegand S."/>
            <person name="Jogler M."/>
            <person name="Boedeker C."/>
            <person name="Pinto D."/>
            <person name="Vollmers J."/>
            <person name="Rivas-Marin E."/>
            <person name="Kohn T."/>
            <person name="Peeters S.H."/>
            <person name="Heuer A."/>
            <person name="Rast P."/>
            <person name="Oberbeckmann S."/>
            <person name="Bunk B."/>
            <person name="Jeske O."/>
            <person name="Meyerdierks A."/>
            <person name="Storesund J.E."/>
            <person name="Kallscheuer N."/>
            <person name="Luecker S."/>
            <person name="Lage O.M."/>
            <person name="Pohl T."/>
            <person name="Merkel B.J."/>
            <person name="Hornburger P."/>
            <person name="Mueller R.-W."/>
            <person name="Bruemmer F."/>
            <person name="Labrenz M."/>
            <person name="Spormann A.M."/>
            <person name="Op Den Camp H."/>
            <person name="Overmann J."/>
            <person name="Amann R."/>
            <person name="Jetten M.S.M."/>
            <person name="Mascher T."/>
            <person name="Medema M.H."/>
            <person name="Devos D.P."/>
            <person name="Kaster A.-K."/>
            <person name="Ovreas L."/>
            <person name="Rohde M."/>
            <person name="Galperin M.Y."/>
            <person name="Jogler C."/>
        </authorList>
    </citation>
    <scope>NUCLEOTIDE SEQUENCE [LARGE SCALE GENOMIC DNA]</scope>
    <source>
        <strain evidence="4 5">CA85</strain>
    </source>
</reference>
<protein>
    <submittedName>
        <fullName evidence="4">Undecaprenyldiphospho-muramoylpentapeptide beta-N-acetylglucosaminyltransferase</fullName>
    </submittedName>
</protein>
<dbReference type="InterPro" id="IPR000182">
    <property type="entry name" value="GNAT_dom"/>
</dbReference>
<dbReference type="Gene3D" id="3.40.50.11190">
    <property type="match status" value="1"/>
</dbReference>
<evidence type="ECO:0000313" key="5">
    <source>
        <dbReference type="Proteomes" id="UP000318053"/>
    </source>
</evidence>
<organism evidence="4 5">
    <name type="scientific">Allorhodopirellula solitaria</name>
    <dbReference type="NCBI Taxonomy" id="2527987"/>
    <lineage>
        <taxon>Bacteria</taxon>
        <taxon>Pseudomonadati</taxon>
        <taxon>Planctomycetota</taxon>
        <taxon>Planctomycetia</taxon>
        <taxon>Pirellulales</taxon>
        <taxon>Pirellulaceae</taxon>
        <taxon>Allorhodopirellula</taxon>
    </lineage>
</organism>